<dbReference type="EMBL" id="MK801733">
    <property type="protein sequence ID" value="QDF18263.1"/>
    <property type="molecule type" value="Genomic_DNA"/>
</dbReference>
<organism evidence="1 2">
    <name type="scientific">Gordonia phage Chelms</name>
    <dbReference type="NCBI Taxonomy" id="2588132"/>
    <lineage>
        <taxon>Viruses</taxon>
        <taxon>Duplodnaviria</taxon>
        <taxon>Heunggongvirae</taxon>
        <taxon>Uroviricota</taxon>
        <taxon>Caudoviricetes</taxon>
        <taxon>Montyvirus</taxon>
        <taxon>Montyvirus chelms</taxon>
    </lineage>
</organism>
<protein>
    <submittedName>
        <fullName evidence="1">Uncharacterized protein</fullName>
    </submittedName>
</protein>
<sequence>MKINLIVEIEDPKIDLDNYKCAETPVRTPEEAVKYDLDMFESGEVALEDVIYNFGGDVTVKVLSIDEIATNTGGN</sequence>
<dbReference type="KEGG" id="vg:55616430"/>
<dbReference type="Proteomes" id="UP000315166">
    <property type="component" value="Segment"/>
</dbReference>
<gene>
    <name evidence="1" type="primary">49</name>
    <name evidence="1" type="ORF">SEA_CHELMS_49</name>
</gene>
<evidence type="ECO:0000313" key="1">
    <source>
        <dbReference type="EMBL" id="QDF18263.1"/>
    </source>
</evidence>
<name>A0A4Y6EHP4_9CAUD</name>
<accession>A0A4Y6EHP4</accession>
<dbReference type="RefSeq" id="YP_009846064.1">
    <property type="nucleotide sequence ID" value="NC_048768.1"/>
</dbReference>
<evidence type="ECO:0000313" key="2">
    <source>
        <dbReference type="Proteomes" id="UP000315166"/>
    </source>
</evidence>
<keyword evidence="2" id="KW-1185">Reference proteome</keyword>
<proteinExistence type="predicted"/>
<reference evidence="1 2" key="1">
    <citation type="submission" date="2019-04" db="EMBL/GenBank/DDBJ databases">
        <authorList>
            <person name="Ahlbrecht B.C."/>
            <person name="Almail A."/>
            <person name="Blakestad S.M."/>
            <person name="Calhoun C.D."/>
            <person name="Chesley E."/>
            <person name="Craven C.R."/>
            <person name="Hoagland S.Z."/>
            <person name="Jost S.L."/>
            <person name="Manz Z.R."/>
            <person name="Pena P.B."/>
            <person name="Pfenning K.J."/>
            <person name="Postl L.C."/>
            <person name="Ramsey E.P."/>
            <person name="Roberts C.A."/>
            <person name="Sevcik K.M."/>
            <person name="Whitman F.C."/>
            <person name="Chia C.P."/>
            <person name="McKinney A.L."/>
            <person name="Tolsma S."/>
            <person name="Ward R.E."/>
            <person name="Garlena R.A."/>
            <person name="Russell D.A."/>
            <person name="Pope W.H."/>
            <person name="Jacobs-Sera D."/>
            <person name="Hatfull G.F."/>
        </authorList>
    </citation>
    <scope>NUCLEOTIDE SEQUENCE [LARGE SCALE GENOMIC DNA]</scope>
</reference>
<dbReference type="GeneID" id="55616430"/>